<keyword evidence="4" id="KW-0732">Signal</keyword>
<evidence type="ECO:0008006" key="7">
    <source>
        <dbReference type="Google" id="ProtNLM"/>
    </source>
</evidence>
<keyword evidence="3" id="KW-0812">Transmembrane</keyword>
<dbReference type="AlphaFoldDB" id="A0AAD2HSZ9"/>
<organism evidence="5 6">
    <name type="scientific">Mycena citricolor</name>
    <dbReference type="NCBI Taxonomy" id="2018698"/>
    <lineage>
        <taxon>Eukaryota</taxon>
        <taxon>Fungi</taxon>
        <taxon>Dikarya</taxon>
        <taxon>Basidiomycota</taxon>
        <taxon>Agaricomycotina</taxon>
        <taxon>Agaricomycetes</taxon>
        <taxon>Agaricomycetidae</taxon>
        <taxon>Agaricales</taxon>
        <taxon>Marasmiineae</taxon>
        <taxon>Mycenaceae</taxon>
        <taxon>Mycena</taxon>
    </lineage>
</organism>
<evidence type="ECO:0000256" key="4">
    <source>
        <dbReference type="SAM" id="SignalP"/>
    </source>
</evidence>
<gene>
    <name evidence="5" type="ORF">MYCIT1_LOCUS33121</name>
</gene>
<keyword evidence="6" id="KW-1185">Reference proteome</keyword>
<feature type="region of interest" description="Disordered" evidence="2">
    <location>
        <begin position="854"/>
        <end position="885"/>
    </location>
</feature>
<feature type="chain" id="PRO_5041934426" description="HCP-like protein" evidence="4">
    <location>
        <begin position="30"/>
        <end position="949"/>
    </location>
</feature>
<dbReference type="SUPFAM" id="SSF81901">
    <property type="entry name" value="HCP-like"/>
    <property type="match status" value="3"/>
</dbReference>
<dbReference type="SMART" id="SM00671">
    <property type="entry name" value="SEL1"/>
    <property type="match status" value="7"/>
</dbReference>
<evidence type="ECO:0000313" key="6">
    <source>
        <dbReference type="Proteomes" id="UP001295794"/>
    </source>
</evidence>
<name>A0AAD2HSZ9_9AGAR</name>
<dbReference type="Proteomes" id="UP001295794">
    <property type="component" value="Unassembled WGS sequence"/>
</dbReference>
<feature type="region of interest" description="Disordered" evidence="2">
    <location>
        <begin position="77"/>
        <end position="99"/>
    </location>
</feature>
<evidence type="ECO:0000256" key="1">
    <source>
        <dbReference type="ARBA" id="ARBA00038101"/>
    </source>
</evidence>
<dbReference type="InterPro" id="IPR050767">
    <property type="entry name" value="Sel1_AlgK"/>
</dbReference>
<accession>A0AAD2HSZ9</accession>
<feature type="compositionally biased region" description="Low complexity" evidence="2">
    <location>
        <begin position="922"/>
        <end position="932"/>
    </location>
</feature>
<evidence type="ECO:0000313" key="5">
    <source>
        <dbReference type="EMBL" id="CAK5281834.1"/>
    </source>
</evidence>
<keyword evidence="3" id="KW-1133">Transmembrane helix</keyword>
<proteinExistence type="inferred from homology"/>
<dbReference type="PANTHER" id="PTHR11102">
    <property type="entry name" value="SEL-1-LIKE PROTEIN"/>
    <property type="match status" value="1"/>
</dbReference>
<protein>
    <recommendedName>
        <fullName evidence="7">HCP-like protein</fullName>
    </recommendedName>
</protein>
<dbReference type="GO" id="GO:0036503">
    <property type="term" value="P:ERAD pathway"/>
    <property type="evidence" value="ECO:0007669"/>
    <property type="project" value="TreeGrafter"/>
</dbReference>
<feature type="region of interest" description="Disordered" evidence="2">
    <location>
        <begin position="919"/>
        <end position="949"/>
    </location>
</feature>
<dbReference type="InterPro" id="IPR011990">
    <property type="entry name" value="TPR-like_helical_dom_sf"/>
</dbReference>
<reference evidence="5" key="1">
    <citation type="submission" date="2023-11" db="EMBL/GenBank/DDBJ databases">
        <authorList>
            <person name="De Vega J J."/>
            <person name="De Vega J J."/>
        </authorList>
    </citation>
    <scope>NUCLEOTIDE SEQUENCE</scope>
</reference>
<dbReference type="EMBL" id="CAVNYO010000444">
    <property type="protein sequence ID" value="CAK5281834.1"/>
    <property type="molecule type" value="Genomic_DNA"/>
</dbReference>
<keyword evidence="3" id="KW-0472">Membrane</keyword>
<dbReference type="PANTHER" id="PTHR11102:SF147">
    <property type="entry name" value="SEL1L ADAPTOR SUBUNIT OF ERAD E3 UBIQUITIN LIGASE"/>
    <property type="match status" value="1"/>
</dbReference>
<evidence type="ECO:0000256" key="3">
    <source>
        <dbReference type="SAM" id="Phobius"/>
    </source>
</evidence>
<dbReference type="Gene3D" id="1.25.40.10">
    <property type="entry name" value="Tetratricopeptide repeat domain"/>
    <property type="match status" value="2"/>
</dbReference>
<comment type="caution">
    <text evidence="5">The sequence shown here is derived from an EMBL/GenBank/DDBJ whole genome shotgun (WGS) entry which is preliminary data.</text>
</comment>
<feature type="signal peptide" evidence="4">
    <location>
        <begin position="1"/>
        <end position="29"/>
    </location>
</feature>
<evidence type="ECO:0000256" key="2">
    <source>
        <dbReference type="SAM" id="MobiDB-lite"/>
    </source>
</evidence>
<feature type="compositionally biased region" description="Low complexity" evidence="2">
    <location>
        <begin position="86"/>
        <end position="99"/>
    </location>
</feature>
<feature type="transmembrane region" description="Helical" evidence="3">
    <location>
        <begin position="893"/>
        <end position="909"/>
    </location>
</feature>
<sequence length="949" mass="105136">MSNRTRLSGSGCIIWLTIGLIALAAVACAQNDRLDPTTGKPPNDVSLKEKIAKADLEQAAEASRAYRQAMQTLSTLTAHPPSHTYGSGPQSSKSPFSSLFPSLQGQGPLGSATRIILKLQRQVVGGVLVALGKESKSKREEGKGKAIKVVDLLQHSAELGNADALYTLGHVSLFPPSNHFPSDPQLAYDSFAAHASITGNASSQAYLAFFHASGYKQIVPVDQARAQLYYTFAANGGDKGAQMALAYRYWSGIGTLENCNRAVDWYARAADQAMETFKAGPVGGRTLPRTHTRLSDLEGGVYGPGASVASTGLNAQKPAIRAGLSRASGETWEDILDYYLFNADRRELDFAYRLGKIFYHGSIYQSRGGIGSGSEGVGAVPRDFERARHYFISIARMVWSRDPTNPLQYTPIPIKDEKLPLGLAAPSACFLGRMFLRGEGVKADPALAKMWFERGAEHGERECQNGLGIIWRDGLIPSIKPDLKKAMAYFQAAAGQELAEAQVSVAKHHFARGEINFAVTLFETAVLYGSPFEAYYYLGQIHSVQATNSAIPPAIASGSCAMAVSFYKLVAERGVWGDDLLEDAETAWTTETDRGKEMAMLKWWIAAERGSEIAQNNLAHVLDQDRSILRLTRFSPNTPSNETARLALSQWTRAAAQRNIDALVKVGDYYYHGLGVWEQTEAARFEKAVKYYQSAADTQQSALAMWNLGWMYENGVGVPRDFHLAKRHYDMALETNSEAAFPVYLSLIKLYLRSFWHSLMGGQGGLSIWSSDEDSDRAVKAPVQQVPAIDDHAPPAEQERKYVEEDDGPWYMGKAKDEFLRRSKEPSEDEDPIQVRRFGRFRIFLIQSQWARDRRNEQERERERDSEFPSDDFTARRGDDDGQEYESEDFSDTILLMLLCLAVAVLVYVRTRIVDRMRRDQQPQPANNAPAPGMFPPPGPEQDNWAVLR</sequence>
<dbReference type="InterPro" id="IPR006597">
    <property type="entry name" value="Sel1-like"/>
</dbReference>
<dbReference type="GO" id="GO:0005789">
    <property type="term" value="C:endoplasmic reticulum membrane"/>
    <property type="evidence" value="ECO:0007669"/>
    <property type="project" value="TreeGrafter"/>
</dbReference>
<comment type="similarity">
    <text evidence="1">Belongs to the sel-1 family.</text>
</comment>
<dbReference type="Pfam" id="PF08238">
    <property type="entry name" value="Sel1"/>
    <property type="match status" value="7"/>
</dbReference>
<feature type="compositionally biased region" description="Basic and acidic residues" evidence="2">
    <location>
        <begin position="854"/>
        <end position="880"/>
    </location>
</feature>
<dbReference type="PROSITE" id="PS51257">
    <property type="entry name" value="PROKAR_LIPOPROTEIN"/>
    <property type="match status" value="1"/>
</dbReference>